<evidence type="ECO:0000256" key="3">
    <source>
        <dbReference type="ARBA" id="ARBA00022771"/>
    </source>
</evidence>
<evidence type="ECO:0000256" key="10">
    <source>
        <dbReference type="SAM" id="MobiDB-lite"/>
    </source>
</evidence>
<keyword evidence="13" id="KW-1185">Reference proteome</keyword>
<feature type="region of interest" description="Disordered" evidence="10">
    <location>
        <begin position="289"/>
        <end position="316"/>
    </location>
</feature>
<feature type="compositionally biased region" description="Low complexity" evidence="10">
    <location>
        <begin position="15"/>
        <end position="24"/>
    </location>
</feature>
<dbReference type="GO" id="GO:0004879">
    <property type="term" value="F:nuclear receptor activity"/>
    <property type="evidence" value="ECO:0007669"/>
    <property type="project" value="InterPro"/>
</dbReference>
<evidence type="ECO:0000256" key="4">
    <source>
        <dbReference type="ARBA" id="ARBA00022833"/>
    </source>
</evidence>
<keyword evidence="2" id="KW-0479">Metal-binding</keyword>
<name>A0AAV5WNM0_9BILA</name>
<evidence type="ECO:0000256" key="6">
    <source>
        <dbReference type="ARBA" id="ARBA00023125"/>
    </source>
</evidence>
<gene>
    <name evidence="12" type="ORF">PFISCL1PPCAC_24904</name>
</gene>
<dbReference type="InterPro" id="IPR016355">
    <property type="entry name" value="NR5-like"/>
</dbReference>
<evidence type="ECO:0000256" key="8">
    <source>
        <dbReference type="ARBA" id="ARBA00023170"/>
    </source>
</evidence>
<dbReference type="PROSITE" id="PS00031">
    <property type="entry name" value="NUCLEAR_REC_DBD_1"/>
    <property type="match status" value="1"/>
</dbReference>
<dbReference type="InterPro" id="IPR013088">
    <property type="entry name" value="Znf_NHR/GATA"/>
</dbReference>
<dbReference type="GO" id="GO:0009755">
    <property type="term" value="P:hormone-mediated signaling pathway"/>
    <property type="evidence" value="ECO:0007669"/>
    <property type="project" value="TreeGrafter"/>
</dbReference>
<evidence type="ECO:0000256" key="9">
    <source>
        <dbReference type="ARBA" id="ARBA00023242"/>
    </source>
</evidence>
<keyword evidence="8" id="KW-0675">Receptor</keyword>
<keyword evidence="6" id="KW-0238">DNA-binding</keyword>
<dbReference type="InterPro" id="IPR001628">
    <property type="entry name" value="Znf_hrmn_rcpt"/>
</dbReference>
<proteinExistence type="predicted"/>
<keyword evidence="3" id="KW-0863">Zinc-finger</keyword>
<feature type="compositionally biased region" description="Low complexity" evidence="10">
    <location>
        <begin position="294"/>
        <end position="309"/>
    </location>
</feature>
<evidence type="ECO:0000313" key="13">
    <source>
        <dbReference type="Proteomes" id="UP001432322"/>
    </source>
</evidence>
<keyword evidence="4" id="KW-0862">Zinc</keyword>
<dbReference type="PROSITE" id="PS51030">
    <property type="entry name" value="NUCLEAR_REC_DBD_2"/>
    <property type="match status" value="1"/>
</dbReference>
<evidence type="ECO:0000313" key="12">
    <source>
        <dbReference type="EMBL" id="GMT33607.1"/>
    </source>
</evidence>
<protein>
    <recommendedName>
        <fullName evidence="11">Nuclear receptor domain-containing protein</fullName>
    </recommendedName>
</protein>
<keyword evidence="9" id="KW-0539">Nucleus</keyword>
<reference evidence="12" key="1">
    <citation type="submission" date="2023-10" db="EMBL/GenBank/DDBJ databases">
        <title>Genome assembly of Pristionchus species.</title>
        <authorList>
            <person name="Yoshida K."/>
            <person name="Sommer R.J."/>
        </authorList>
    </citation>
    <scope>NUCLEOTIDE SEQUENCE</scope>
    <source>
        <strain evidence="12">RS5133</strain>
    </source>
</reference>
<evidence type="ECO:0000256" key="7">
    <source>
        <dbReference type="ARBA" id="ARBA00023163"/>
    </source>
</evidence>
<dbReference type="GO" id="GO:0009888">
    <property type="term" value="P:tissue development"/>
    <property type="evidence" value="ECO:0007669"/>
    <property type="project" value="TreeGrafter"/>
</dbReference>
<evidence type="ECO:0000256" key="1">
    <source>
        <dbReference type="ARBA" id="ARBA00004123"/>
    </source>
</evidence>
<sequence>MEERGSEKESGGGPSTFSTTSSPPVGMADIKMEMGHAPPQMHLAPVHRSPVESELCPVCGDKVSGYHYGLLTCESCKGFFKRTVQNKKKYDCSADKNCTVDKTCRKRCPSCRFNKCLAQGMKVEAVREDRMRGGRNKFGSYYKRDRAARMQKMATRVGPNGGPLVGSSANSAFFSSSQPPMDGHVTSSTHDAMQMQYMEAKLKTEYNQLLQSPTLSSTQNPQGFVRQTYIPNCDSLAAILGQSIDNHNFTYQHQVKHEPFDYQDQYISQPPLPDYATYTPQMSYAHMLPVPPLSSSSSAGSGNGSNRSSPQLPMCTQPTEKSIDNAFYAKSSAPLQNLMMELVQYMPNPNHVQNRLSYIDRMDKMEFILSGATDLLNDLISWSHHAPYFLKLPMFEKMSLLRGSWTFIHLMDVTVAVARNIVYDQQTRSGTPISVASIALLGCDKLQGAWNNVMQQMRLLIIDQQLNHADITAMRYCALFDDHHGYSTNPLVHGMRNSVLQGWAEGKGAVDHASIPAWDVYVALMQLAGQMKEFLYEKQRSSELLPYQLISDMLIIDLPTSRPPAINIYESELVPVT</sequence>
<dbReference type="PANTHER" id="PTHR24086">
    <property type="entry name" value="NUCLEAR RECEPTOR SUBFAMILY 5 GROUP A"/>
    <property type="match status" value="1"/>
</dbReference>
<dbReference type="SMART" id="SM00399">
    <property type="entry name" value="ZnF_C4"/>
    <property type="match status" value="1"/>
</dbReference>
<feature type="compositionally biased region" description="Basic and acidic residues" evidence="10">
    <location>
        <begin position="1"/>
        <end position="10"/>
    </location>
</feature>
<evidence type="ECO:0000256" key="2">
    <source>
        <dbReference type="ARBA" id="ARBA00022723"/>
    </source>
</evidence>
<comment type="caution">
    <text evidence="12">The sequence shown here is derived from an EMBL/GenBank/DDBJ whole genome shotgun (WGS) entry which is preliminary data.</text>
</comment>
<dbReference type="GO" id="GO:0000978">
    <property type="term" value="F:RNA polymerase II cis-regulatory region sequence-specific DNA binding"/>
    <property type="evidence" value="ECO:0007669"/>
    <property type="project" value="TreeGrafter"/>
</dbReference>
<comment type="subcellular location">
    <subcellularLocation>
        <location evidence="1">Nucleus</location>
    </subcellularLocation>
</comment>
<dbReference type="InterPro" id="IPR035500">
    <property type="entry name" value="NHR-like_dom_sf"/>
</dbReference>
<dbReference type="Gene3D" id="1.10.565.10">
    <property type="entry name" value="Retinoid X Receptor"/>
    <property type="match status" value="1"/>
</dbReference>
<dbReference type="AlphaFoldDB" id="A0AAV5WNM0"/>
<dbReference type="CDD" id="cd07167">
    <property type="entry name" value="NR_DBD_Lrh-1_like"/>
    <property type="match status" value="1"/>
</dbReference>
<keyword evidence="7" id="KW-0804">Transcription</keyword>
<dbReference type="SUPFAM" id="SSF48508">
    <property type="entry name" value="Nuclear receptor ligand-binding domain"/>
    <property type="match status" value="1"/>
</dbReference>
<evidence type="ECO:0000259" key="11">
    <source>
        <dbReference type="PROSITE" id="PS51030"/>
    </source>
</evidence>
<dbReference type="EMBL" id="BTSY01000006">
    <property type="protein sequence ID" value="GMT33607.1"/>
    <property type="molecule type" value="Genomic_DNA"/>
</dbReference>
<dbReference type="FunFam" id="3.30.50.10:FF:000006">
    <property type="entry name" value="Nuclear receptor subfamily 5 group A member"/>
    <property type="match status" value="1"/>
</dbReference>
<feature type="domain" description="Nuclear receptor" evidence="11">
    <location>
        <begin position="53"/>
        <end position="128"/>
    </location>
</feature>
<evidence type="ECO:0000256" key="5">
    <source>
        <dbReference type="ARBA" id="ARBA00023015"/>
    </source>
</evidence>
<dbReference type="PRINTS" id="PR00047">
    <property type="entry name" value="STROIDFINGER"/>
</dbReference>
<feature type="region of interest" description="Disordered" evidence="10">
    <location>
        <begin position="1"/>
        <end position="29"/>
    </location>
</feature>
<dbReference type="PANTHER" id="PTHR24086:SF15">
    <property type="entry name" value="NUCLEAR HORMONE RECEPTOR FTZ-F1"/>
    <property type="match status" value="1"/>
</dbReference>
<dbReference type="SUPFAM" id="SSF57716">
    <property type="entry name" value="Glucocorticoid receptor-like (DNA-binding domain)"/>
    <property type="match status" value="1"/>
</dbReference>
<accession>A0AAV5WNM0</accession>
<dbReference type="GO" id="GO:0090575">
    <property type="term" value="C:RNA polymerase II transcription regulator complex"/>
    <property type="evidence" value="ECO:0007669"/>
    <property type="project" value="TreeGrafter"/>
</dbReference>
<organism evidence="12 13">
    <name type="scientific">Pristionchus fissidentatus</name>
    <dbReference type="NCBI Taxonomy" id="1538716"/>
    <lineage>
        <taxon>Eukaryota</taxon>
        <taxon>Metazoa</taxon>
        <taxon>Ecdysozoa</taxon>
        <taxon>Nematoda</taxon>
        <taxon>Chromadorea</taxon>
        <taxon>Rhabditida</taxon>
        <taxon>Rhabditina</taxon>
        <taxon>Diplogasteromorpha</taxon>
        <taxon>Diplogasteroidea</taxon>
        <taxon>Neodiplogasteridae</taxon>
        <taxon>Pristionchus</taxon>
    </lineage>
</organism>
<dbReference type="Proteomes" id="UP001432322">
    <property type="component" value="Unassembled WGS sequence"/>
</dbReference>
<dbReference type="Pfam" id="PF00105">
    <property type="entry name" value="zf-C4"/>
    <property type="match status" value="1"/>
</dbReference>
<dbReference type="GO" id="GO:0008270">
    <property type="term" value="F:zinc ion binding"/>
    <property type="evidence" value="ECO:0007669"/>
    <property type="project" value="UniProtKB-KW"/>
</dbReference>
<keyword evidence="5" id="KW-0805">Transcription regulation</keyword>
<dbReference type="Gene3D" id="3.30.50.10">
    <property type="entry name" value="Erythroid Transcription Factor GATA-1, subunit A"/>
    <property type="match status" value="1"/>
</dbReference>